<accession>A0ABX0GW03</accession>
<dbReference type="Gene3D" id="1.10.10.10">
    <property type="entry name" value="Winged helix-like DNA-binding domain superfamily/Winged helix DNA-binding domain"/>
    <property type="match status" value="1"/>
</dbReference>
<dbReference type="Gene3D" id="1.10.1740.10">
    <property type="match status" value="1"/>
</dbReference>
<dbReference type="InterPro" id="IPR013249">
    <property type="entry name" value="RNA_pol_sigma70_r4_t2"/>
</dbReference>
<evidence type="ECO:0000256" key="1">
    <source>
        <dbReference type="ARBA" id="ARBA00010641"/>
    </source>
</evidence>
<dbReference type="SUPFAM" id="SSF88659">
    <property type="entry name" value="Sigma3 and sigma4 domains of RNA polymerase sigma factors"/>
    <property type="match status" value="1"/>
</dbReference>
<evidence type="ECO:0000313" key="9">
    <source>
        <dbReference type="Proteomes" id="UP000800981"/>
    </source>
</evidence>
<dbReference type="SUPFAM" id="SSF88946">
    <property type="entry name" value="Sigma2 domain of RNA polymerase sigma factors"/>
    <property type="match status" value="1"/>
</dbReference>
<keyword evidence="2" id="KW-0805">Transcription regulation</keyword>
<keyword evidence="9" id="KW-1185">Reference proteome</keyword>
<reference evidence="8 9" key="1">
    <citation type="submission" date="2020-03" db="EMBL/GenBank/DDBJ databases">
        <title>Two novel Motilibacter sp.</title>
        <authorList>
            <person name="Liu S."/>
        </authorList>
    </citation>
    <scope>NUCLEOTIDE SEQUENCE [LARGE SCALE GENOMIC DNA]</scope>
    <source>
        <strain evidence="8 9">E257</strain>
    </source>
</reference>
<keyword evidence="4" id="KW-0238">DNA-binding</keyword>
<evidence type="ECO:0000313" key="8">
    <source>
        <dbReference type="EMBL" id="NHC14977.1"/>
    </source>
</evidence>
<dbReference type="InterPro" id="IPR039425">
    <property type="entry name" value="RNA_pol_sigma-70-like"/>
</dbReference>
<dbReference type="Pfam" id="PF04542">
    <property type="entry name" value="Sigma70_r2"/>
    <property type="match status" value="1"/>
</dbReference>
<dbReference type="Pfam" id="PF08281">
    <property type="entry name" value="Sigma70_r4_2"/>
    <property type="match status" value="1"/>
</dbReference>
<dbReference type="PANTHER" id="PTHR43133">
    <property type="entry name" value="RNA POLYMERASE ECF-TYPE SIGMA FACTO"/>
    <property type="match status" value="1"/>
</dbReference>
<evidence type="ECO:0000259" key="6">
    <source>
        <dbReference type="Pfam" id="PF04542"/>
    </source>
</evidence>
<comment type="caution">
    <text evidence="8">The sequence shown here is derived from an EMBL/GenBank/DDBJ whole genome shotgun (WGS) entry which is preliminary data.</text>
</comment>
<evidence type="ECO:0000256" key="4">
    <source>
        <dbReference type="ARBA" id="ARBA00023125"/>
    </source>
</evidence>
<proteinExistence type="inferred from homology"/>
<dbReference type="InterPro" id="IPR036388">
    <property type="entry name" value="WH-like_DNA-bd_sf"/>
</dbReference>
<dbReference type="InterPro" id="IPR007627">
    <property type="entry name" value="RNA_pol_sigma70_r2"/>
</dbReference>
<dbReference type="EMBL" id="JAANNP010000014">
    <property type="protein sequence ID" value="NHC14977.1"/>
    <property type="molecule type" value="Genomic_DNA"/>
</dbReference>
<dbReference type="Proteomes" id="UP000800981">
    <property type="component" value="Unassembled WGS sequence"/>
</dbReference>
<comment type="similarity">
    <text evidence="1">Belongs to the sigma-70 factor family. ECF subfamily.</text>
</comment>
<evidence type="ECO:0000256" key="3">
    <source>
        <dbReference type="ARBA" id="ARBA00023082"/>
    </source>
</evidence>
<dbReference type="PANTHER" id="PTHR43133:SF50">
    <property type="entry name" value="ECF RNA POLYMERASE SIGMA FACTOR SIGM"/>
    <property type="match status" value="1"/>
</dbReference>
<dbReference type="InterPro" id="IPR013325">
    <property type="entry name" value="RNA_pol_sigma_r2"/>
</dbReference>
<feature type="domain" description="RNA polymerase sigma factor 70 region 4 type 2" evidence="7">
    <location>
        <begin position="102"/>
        <end position="150"/>
    </location>
</feature>
<protein>
    <submittedName>
        <fullName evidence="8">SigE family RNA polymerase sigma factor</fullName>
    </submittedName>
</protein>
<dbReference type="InterPro" id="IPR014284">
    <property type="entry name" value="RNA_pol_sigma-70_dom"/>
</dbReference>
<evidence type="ECO:0000256" key="2">
    <source>
        <dbReference type="ARBA" id="ARBA00023015"/>
    </source>
</evidence>
<evidence type="ECO:0000259" key="7">
    <source>
        <dbReference type="Pfam" id="PF08281"/>
    </source>
</evidence>
<name>A0ABX0GW03_9ACTN</name>
<sequence length="170" mass="18773">MVTFDEYVAARSLALTRFAYVLTGDAHLAEDLVQSALLKAFRHWGKVARADSPDAYVRRIVVNTHLSWRRRLRLPEWPVAAPPDTPTGGLLDDPADLVGERDVLHRALTDLPPRQRTVLVLRHYAGYDDADIARTLGCTEAAVRGYASKGAARVRAALSISYQEAPDARA</sequence>
<dbReference type="CDD" id="cd06171">
    <property type="entry name" value="Sigma70_r4"/>
    <property type="match status" value="1"/>
</dbReference>
<dbReference type="InterPro" id="IPR013324">
    <property type="entry name" value="RNA_pol_sigma_r3/r4-like"/>
</dbReference>
<dbReference type="NCBIfam" id="TIGR02937">
    <property type="entry name" value="sigma70-ECF"/>
    <property type="match status" value="1"/>
</dbReference>
<dbReference type="NCBIfam" id="TIGR02983">
    <property type="entry name" value="SigE-fam_strep"/>
    <property type="match status" value="1"/>
</dbReference>
<keyword evidence="5" id="KW-0804">Transcription</keyword>
<dbReference type="InterPro" id="IPR014325">
    <property type="entry name" value="RNA_pol_sigma-E_actinobac"/>
</dbReference>
<feature type="domain" description="RNA polymerase sigma-70 region 2" evidence="6">
    <location>
        <begin position="14"/>
        <end position="73"/>
    </location>
</feature>
<gene>
    <name evidence="8" type="ORF">G9H71_14405</name>
</gene>
<keyword evidence="3" id="KW-0731">Sigma factor</keyword>
<organism evidence="8 9">
    <name type="scientific">Motilibacter deserti</name>
    <dbReference type="NCBI Taxonomy" id="2714956"/>
    <lineage>
        <taxon>Bacteria</taxon>
        <taxon>Bacillati</taxon>
        <taxon>Actinomycetota</taxon>
        <taxon>Actinomycetes</taxon>
        <taxon>Motilibacterales</taxon>
        <taxon>Motilibacteraceae</taxon>
        <taxon>Motilibacter</taxon>
    </lineage>
</organism>
<evidence type="ECO:0000256" key="5">
    <source>
        <dbReference type="ARBA" id="ARBA00023163"/>
    </source>
</evidence>